<keyword evidence="1" id="KW-0472">Membrane</keyword>
<name>A0A380TD50_9ZZZZ</name>
<dbReference type="Pfam" id="PF23858">
    <property type="entry name" value="DUF7220"/>
    <property type="match status" value="1"/>
</dbReference>
<protein>
    <submittedName>
        <fullName evidence="2">Uncharacterized protein</fullName>
    </submittedName>
</protein>
<evidence type="ECO:0000256" key="1">
    <source>
        <dbReference type="SAM" id="Phobius"/>
    </source>
</evidence>
<dbReference type="InterPro" id="IPR055644">
    <property type="entry name" value="DUF7220"/>
</dbReference>
<dbReference type="EMBL" id="UIDG01000112">
    <property type="protein sequence ID" value="SUS05535.1"/>
    <property type="molecule type" value="Genomic_DNA"/>
</dbReference>
<evidence type="ECO:0000313" key="2">
    <source>
        <dbReference type="EMBL" id="SUS05535.1"/>
    </source>
</evidence>
<feature type="transmembrane region" description="Helical" evidence="1">
    <location>
        <begin position="12"/>
        <end position="36"/>
    </location>
</feature>
<proteinExistence type="predicted"/>
<dbReference type="AlphaFoldDB" id="A0A380TD50"/>
<organism evidence="2">
    <name type="scientific">metagenome</name>
    <dbReference type="NCBI Taxonomy" id="256318"/>
    <lineage>
        <taxon>unclassified sequences</taxon>
        <taxon>metagenomes</taxon>
    </lineage>
</organism>
<keyword evidence="1" id="KW-0812">Transmembrane</keyword>
<keyword evidence="1" id="KW-1133">Transmembrane helix</keyword>
<accession>A0A380TD50</accession>
<sequence length="86" mass="9344">MPASPHKQSRRMSLVEALVNIAVGYAVAVAMQILAFPLFGLDASLEENLALGVLFTVASLCRSYVLRRIFEALRVRGLLAVDDARA</sequence>
<reference evidence="2" key="1">
    <citation type="submission" date="2018-07" db="EMBL/GenBank/DDBJ databases">
        <authorList>
            <person name="Quirk P.G."/>
            <person name="Krulwich T.A."/>
        </authorList>
    </citation>
    <scope>NUCLEOTIDE SEQUENCE</scope>
</reference>
<feature type="transmembrane region" description="Helical" evidence="1">
    <location>
        <begin position="48"/>
        <end position="66"/>
    </location>
</feature>
<gene>
    <name evidence="2" type="ORF">DF3PB_20004</name>
</gene>